<feature type="transmembrane region" description="Helical" evidence="8">
    <location>
        <begin position="231"/>
        <end position="252"/>
    </location>
</feature>
<evidence type="ECO:0000256" key="5">
    <source>
        <dbReference type="ARBA" id="ARBA00022692"/>
    </source>
</evidence>
<reference evidence="9 10" key="1">
    <citation type="submission" date="2016-11" db="EMBL/GenBank/DDBJ databases">
        <authorList>
            <person name="Jaros S."/>
            <person name="Januszkiewicz K."/>
            <person name="Wedrychowicz H."/>
        </authorList>
    </citation>
    <scope>NUCLEOTIDE SEQUENCE [LARGE SCALE GENOMIC DNA]</scope>
    <source>
        <strain evidence="9 10">DSM 28715</strain>
    </source>
</reference>
<organism evidence="9 10">
    <name type="scientific">Cognatiyoonia sediminum</name>
    <dbReference type="NCBI Taxonomy" id="1508389"/>
    <lineage>
        <taxon>Bacteria</taxon>
        <taxon>Pseudomonadati</taxon>
        <taxon>Pseudomonadota</taxon>
        <taxon>Alphaproteobacteria</taxon>
        <taxon>Rhodobacterales</taxon>
        <taxon>Paracoccaceae</taxon>
        <taxon>Cognatiyoonia</taxon>
    </lineage>
</organism>
<keyword evidence="6 8" id="KW-1133">Transmembrane helix</keyword>
<feature type="transmembrane region" description="Helical" evidence="8">
    <location>
        <begin position="80"/>
        <end position="98"/>
    </location>
</feature>
<keyword evidence="5 8" id="KW-0812">Transmembrane</keyword>
<feature type="transmembrane region" description="Helical" evidence="8">
    <location>
        <begin position="110"/>
        <end position="130"/>
    </location>
</feature>
<dbReference type="AlphaFoldDB" id="A0A1M5PMY1"/>
<sequence length="253" mass="27004">MNWFYDMAGLTEQEFWILAGIVVAAGIVRGFSGFALSALIMASAIIILPPVELIPMLWWLEMSASLMMMKGGWADADRKTAYGLVIGGALGWPFGLWLTTSLDVDTSKAIALTIIVVLAALQLTKIRLPFLATTPGLYGSGVVSGIVSGLASVGGMIVALYVLASDASARSMRGTLVLYLFLSSIMSMVIMLSFGVMTTTSITRGLIFALPTMFGVFLGQQLFVERFAAYYRPFCLVLLCSLAGAGLVRTVLA</sequence>
<evidence type="ECO:0000256" key="4">
    <source>
        <dbReference type="ARBA" id="ARBA00022475"/>
    </source>
</evidence>
<comment type="subcellular location">
    <subcellularLocation>
        <location evidence="1 8">Cell membrane</location>
        <topology evidence="1 8">Multi-pass membrane protein</topology>
    </subcellularLocation>
</comment>
<proteinExistence type="inferred from homology"/>
<feature type="transmembrane region" description="Helical" evidence="8">
    <location>
        <begin position="202"/>
        <end position="219"/>
    </location>
</feature>
<evidence type="ECO:0000256" key="6">
    <source>
        <dbReference type="ARBA" id="ARBA00022989"/>
    </source>
</evidence>
<keyword evidence="3" id="KW-0813">Transport</keyword>
<gene>
    <name evidence="9" type="ORF">SAMN05444003_1740</name>
</gene>
<comment type="similarity">
    <text evidence="2 8">Belongs to the 4-toluene sulfonate uptake permease (TSUP) (TC 2.A.102) family.</text>
</comment>
<feature type="transmembrane region" description="Helical" evidence="8">
    <location>
        <begin position="15"/>
        <end position="32"/>
    </location>
</feature>
<dbReference type="Pfam" id="PF01925">
    <property type="entry name" value="TauE"/>
    <property type="match status" value="1"/>
</dbReference>
<evidence type="ECO:0000256" key="2">
    <source>
        <dbReference type="ARBA" id="ARBA00009142"/>
    </source>
</evidence>
<evidence type="ECO:0000313" key="10">
    <source>
        <dbReference type="Proteomes" id="UP000184074"/>
    </source>
</evidence>
<keyword evidence="10" id="KW-1185">Reference proteome</keyword>
<dbReference type="RefSeq" id="WP_072900550.1">
    <property type="nucleotide sequence ID" value="NZ_FQXB01000002.1"/>
</dbReference>
<dbReference type="InterPro" id="IPR002781">
    <property type="entry name" value="TM_pro_TauE-like"/>
</dbReference>
<dbReference type="GO" id="GO:0005886">
    <property type="term" value="C:plasma membrane"/>
    <property type="evidence" value="ECO:0007669"/>
    <property type="project" value="UniProtKB-SubCell"/>
</dbReference>
<evidence type="ECO:0000256" key="8">
    <source>
        <dbReference type="RuleBase" id="RU363041"/>
    </source>
</evidence>
<evidence type="ECO:0000256" key="3">
    <source>
        <dbReference type="ARBA" id="ARBA00022448"/>
    </source>
</evidence>
<name>A0A1M5PMY1_9RHOB</name>
<dbReference type="PANTHER" id="PTHR30269">
    <property type="entry name" value="TRANSMEMBRANE PROTEIN YFCA"/>
    <property type="match status" value="1"/>
</dbReference>
<dbReference type="PANTHER" id="PTHR30269:SF37">
    <property type="entry name" value="MEMBRANE TRANSPORTER PROTEIN"/>
    <property type="match status" value="1"/>
</dbReference>
<dbReference type="STRING" id="1508389.SAMN05444003_1740"/>
<keyword evidence="4 8" id="KW-1003">Cell membrane</keyword>
<feature type="transmembrane region" description="Helical" evidence="8">
    <location>
        <begin position="39"/>
        <end position="60"/>
    </location>
</feature>
<accession>A0A1M5PMY1</accession>
<protein>
    <recommendedName>
        <fullName evidence="8">Probable membrane transporter protein</fullName>
    </recommendedName>
</protein>
<evidence type="ECO:0000256" key="1">
    <source>
        <dbReference type="ARBA" id="ARBA00004651"/>
    </source>
</evidence>
<evidence type="ECO:0000313" key="9">
    <source>
        <dbReference type="EMBL" id="SHH03128.1"/>
    </source>
</evidence>
<dbReference type="OrthoDB" id="7345770at2"/>
<evidence type="ECO:0000256" key="7">
    <source>
        <dbReference type="ARBA" id="ARBA00023136"/>
    </source>
</evidence>
<dbReference type="Proteomes" id="UP000184074">
    <property type="component" value="Unassembled WGS sequence"/>
</dbReference>
<keyword evidence="7 8" id="KW-0472">Membrane</keyword>
<feature type="transmembrane region" description="Helical" evidence="8">
    <location>
        <begin position="142"/>
        <end position="164"/>
    </location>
</feature>
<dbReference type="InterPro" id="IPR052017">
    <property type="entry name" value="TSUP"/>
</dbReference>
<dbReference type="EMBL" id="FQXB01000002">
    <property type="protein sequence ID" value="SHH03128.1"/>
    <property type="molecule type" value="Genomic_DNA"/>
</dbReference>
<feature type="transmembrane region" description="Helical" evidence="8">
    <location>
        <begin position="176"/>
        <end position="196"/>
    </location>
</feature>